<dbReference type="Gene3D" id="3.30.420.300">
    <property type="entry name" value="2-keto-3-deoxy-galactonokinase, substrate binding domain"/>
    <property type="match status" value="1"/>
</dbReference>
<protein>
    <submittedName>
        <fullName evidence="1">2-dehydro-3-deoxygalactonokinase</fullName>
    </submittedName>
</protein>
<dbReference type="Pfam" id="PF05035">
    <property type="entry name" value="DGOK"/>
    <property type="match status" value="1"/>
</dbReference>
<keyword evidence="1" id="KW-0418">Kinase</keyword>
<dbReference type="GO" id="GO:0008671">
    <property type="term" value="F:2-dehydro-3-deoxygalactonokinase activity"/>
    <property type="evidence" value="ECO:0007669"/>
    <property type="project" value="InterPro"/>
</dbReference>
<reference evidence="2" key="1">
    <citation type="submission" date="2016-11" db="EMBL/GenBank/DDBJ databases">
        <authorList>
            <person name="Varghese N."/>
            <person name="Submissions S."/>
        </authorList>
    </citation>
    <scope>NUCLEOTIDE SEQUENCE [LARGE SCALE GENOMIC DNA]</scope>
    <source>
        <strain evidence="2">DSM 28223</strain>
    </source>
</reference>
<dbReference type="STRING" id="870908.SAMN04488044_1987"/>
<dbReference type="InterPro" id="IPR042258">
    <property type="entry name" value="DGOK_N"/>
</dbReference>
<dbReference type="GO" id="GO:0034194">
    <property type="term" value="P:D-galactonate catabolic process"/>
    <property type="evidence" value="ECO:0007669"/>
    <property type="project" value="InterPro"/>
</dbReference>
<dbReference type="RefSeq" id="WP_072792886.1">
    <property type="nucleotide sequence ID" value="NZ_FQWM01000003.1"/>
</dbReference>
<accession>A0A1M5QHE3</accession>
<proteinExistence type="predicted"/>
<gene>
    <name evidence="1" type="ORF">SAMN04488044_1987</name>
</gene>
<evidence type="ECO:0000313" key="1">
    <source>
        <dbReference type="EMBL" id="SHH12943.1"/>
    </source>
</evidence>
<name>A0A1M5QHE3_9RHOB</name>
<dbReference type="OrthoDB" id="256574at2"/>
<dbReference type="Gene3D" id="3.30.420.310">
    <property type="entry name" value="2-keto-3-deoxy-galactonokinase, C-terminal domain"/>
    <property type="match status" value="1"/>
</dbReference>
<sequence length="305" mass="32897">MKRLSWIAVDWGNTHICAYAIGDSGEALDTAFADCDTAALHPSEFEDRLLAVISSWLYENQVTPVMISGVIGSAKSWSETAYLNVPCTPMDPTATVTIATSDQRILVRVMHGLCQTRPEDVMRGEETRIAGFLSDRPDFKGAVCLPGMHSKWANIAAGQVQSFTTFMTGELFTILSDQSVLRHCTKSLGWDDGVFLRAVESALLDPVSVTAKLFGLRAKALLNGTPHDMLKAELSGLLVGAELVTLRAIWDGPKVAIIGDREITRLYQIALNSRGCSPTVFDATKALIAGLRPLADLPTESSAAA</sequence>
<keyword evidence="2" id="KW-1185">Reference proteome</keyword>
<evidence type="ECO:0000313" key="2">
    <source>
        <dbReference type="Proteomes" id="UP000184211"/>
    </source>
</evidence>
<dbReference type="InterPro" id="IPR007729">
    <property type="entry name" value="DGOK"/>
</dbReference>
<dbReference type="InterPro" id="IPR042257">
    <property type="entry name" value="DGOK_C"/>
</dbReference>
<organism evidence="1 2">
    <name type="scientific">Cognatishimia maritima</name>
    <dbReference type="NCBI Taxonomy" id="870908"/>
    <lineage>
        <taxon>Bacteria</taxon>
        <taxon>Pseudomonadati</taxon>
        <taxon>Pseudomonadota</taxon>
        <taxon>Alphaproteobacteria</taxon>
        <taxon>Rhodobacterales</taxon>
        <taxon>Paracoccaceae</taxon>
        <taxon>Cognatishimia</taxon>
    </lineage>
</organism>
<dbReference type="EMBL" id="FQWM01000003">
    <property type="protein sequence ID" value="SHH12943.1"/>
    <property type="molecule type" value="Genomic_DNA"/>
</dbReference>
<dbReference type="Proteomes" id="UP000184211">
    <property type="component" value="Unassembled WGS sequence"/>
</dbReference>
<keyword evidence="1" id="KW-0808">Transferase</keyword>
<dbReference type="AlphaFoldDB" id="A0A1M5QHE3"/>